<gene>
    <name evidence="2" type="ORF">TTRE_0000697201</name>
</gene>
<proteinExistence type="predicted"/>
<protein>
    <submittedName>
        <fullName evidence="2">Piso0 001816 protein</fullName>
    </submittedName>
</protein>
<accession>A0A077ZGD5</accession>
<name>A0A077ZGD5_TRITR</name>
<keyword evidence="3" id="KW-1185">Reference proteome</keyword>
<dbReference type="EMBL" id="HG806386">
    <property type="protein sequence ID" value="CDW58648.1"/>
    <property type="molecule type" value="Genomic_DNA"/>
</dbReference>
<reference evidence="2" key="2">
    <citation type="submission" date="2014-03" db="EMBL/GenBank/DDBJ databases">
        <title>The whipworm genome and dual-species transcriptomics of an intimate host-pathogen interaction.</title>
        <authorList>
            <person name="Foth B.J."/>
            <person name="Tsai I.J."/>
            <person name="Reid A.J."/>
            <person name="Bancroft A.J."/>
            <person name="Nichol S."/>
            <person name="Tracey A."/>
            <person name="Holroyd N."/>
            <person name="Cotton J.A."/>
            <person name="Stanley E.J."/>
            <person name="Zarowiecki M."/>
            <person name="Liu J.Z."/>
            <person name="Huckvale T."/>
            <person name="Cooper P.J."/>
            <person name="Grencis R.K."/>
            <person name="Berriman M."/>
        </authorList>
    </citation>
    <scope>NUCLEOTIDE SEQUENCE [LARGE SCALE GENOMIC DNA]</scope>
</reference>
<evidence type="ECO:0000313" key="2">
    <source>
        <dbReference type="EMBL" id="CDW58648.1"/>
    </source>
</evidence>
<evidence type="ECO:0000256" key="1">
    <source>
        <dbReference type="SAM" id="MobiDB-lite"/>
    </source>
</evidence>
<feature type="region of interest" description="Disordered" evidence="1">
    <location>
        <begin position="80"/>
        <end position="104"/>
    </location>
</feature>
<sequence length="104" mass="11482">MPASGAHVFNPWGSIQRGSSGVKQCRHLLHGGTRDKAQNSAIDDKVMDIVNFDNELGGESFFDTVEDCGEPFIDEELEELMQPPKSSDEDDDVIEDREAQTPSD</sequence>
<dbReference type="AlphaFoldDB" id="A0A077ZGD5"/>
<organism evidence="2 3">
    <name type="scientific">Trichuris trichiura</name>
    <name type="common">Whipworm</name>
    <name type="synonym">Trichocephalus trichiurus</name>
    <dbReference type="NCBI Taxonomy" id="36087"/>
    <lineage>
        <taxon>Eukaryota</taxon>
        <taxon>Metazoa</taxon>
        <taxon>Ecdysozoa</taxon>
        <taxon>Nematoda</taxon>
        <taxon>Enoplea</taxon>
        <taxon>Dorylaimia</taxon>
        <taxon>Trichinellida</taxon>
        <taxon>Trichuridae</taxon>
        <taxon>Trichuris</taxon>
    </lineage>
</organism>
<evidence type="ECO:0000313" key="3">
    <source>
        <dbReference type="Proteomes" id="UP000030665"/>
    </source>
</evidence>
<reference evidence="2" key="1">
    <citation type="submission" date="2014-01" db="EMBL/GenBank/DDBJ databases">
        <authorList>
            <person name="Aslett M."/>
        </authorList>
    </citation>
    <scope>NUCLEOTIDE SEQUENCE</scope>
</reference>
<dbReference type="Proteomes" id="UP000030665">
    <property type="component" value="Unassembled WGS sequence"/>
</dbReference>